<dbReference type="Proteomes" id="UP000243887">
    <property type="component" value="Unassembled WGS sequence"/>
</dbReference>
<dbReference type="OrthoDB" id="9793581at2"/>
<organism evidence="8 9">
    <name type="scientific">Myroides guanonis</name>
    <dbReference type="NCBI Taxonomy" id="1150112"/>
    <lineage>
        <taxon>Bacteria</taxon>
        <taxon>Pseudomonadati</taxon>
        <taxon>Bacteroidota</taxon>
        <taxon>Flavobacteriia</taxon>
        <taxon>Flavobacteriales</taxon>
        <taxon>Flavobacteriaceae</taxon>
        <taxon>Myroides</taxon>
    </lineage>
</organism>
<gene>
    <name evidence="8" type="ORF">SAMN04487893_1204</name>
</gene>
<sequence>MNIRGRNKISAEFNMSSMTDIVFLLLIFFMVAITTMTTTNALDLVLPTSEGKTDEIETVSVSIDEQSMYYIDKDKFESENLEEGLKAKLINQEEPNLVLHVAKGVPIEDAVLVMDIAYRNNYKIVLAVEPK</sequence>
<evidence type="ECO:0000256" key="1">
    <source>
        <dbReference type="ARBA" id="ARBA00004162"/>
    </source>
</evidence>
<evidence type="ECO:0000256" key="6">
    <source>
        <dbReference type="ARBA" id="ARBA00023136"/>
    </source>
</evidence>
<dbReference type="GO" id="GO:0022857">
    <property type="term" value="F:transmembrane transporter activity"/>
    <property type="evidence" value="ECO:0007669"/>
    <property type="project" value="InterPro"/>
</dbReference>
<dbReference type="AlphaFoldDB" id="A0A1I3UXH6"/>
<keyword evidence="9" id="KW-1185">Reference proteome</keyword>
<keyword evidence="7" id="KW-0653">Protein transport</keyword>
<evidence type="ECO:0000313" key="8">
    <source>
        <dbReference type="EMBL" id="SFJ86627.1"/>
    </source>
</evidence>
<dbReference type="GO" id="GO:0005886">
    <property type="term" value="C:plasma membrane"/>
    <property type="evidence" value="ECO:0007669"/>
    <property type="project" value="UniProtKB-SubCell"/>
</dbReference>
<dbReference type="RefSeq" id="WP_090681299.1">
    <property type="nucleotide sequence ID" value="NZ_FORU01000020.1"/>
</dbReference>
<comment type="similarity">
    <text evidence="2 7">Belongs to the ExbD/TolR family.</text>
</comment>
<evidence type="ECO:0000256" key="2">
    <source>
        <dbReference type="ARBA" id="ARBA00005811"/>
    </source>
</evidence>
<dbReference type="PANTHER" id="PTHR30558">
    <property type="entry name" value="EXBD MEMBRANE COMPONENT OF PMF-DRIVEN MACROMOLECULE IMPORT SYSTEM"/>
    <property type="match status" value="1"/>
</dbReference>
<proteinExistence type="inferred from homology"/>
<dbReference type="PANTHER" id="PTHR30558:SF7">
    <property type="entry name" value="TOL-PAL SYSTEM PROTEIN TOLR"/>
    <property type="match status" value="1"/>
</dbReference>
<dbReference type="Gene3D" id="3.30.420.270">
    <property type="match status" value="1"/>
</dbReference>
<dbReference type="Pfam" id="PF02472">
    <property type="entry name" value="ExbD"/>
    <property type="match status" value="1"/>
</dbReference>
<accession>A0A1I3UXH6</accession>
<dbReference type="STRING" id="1150112.SAMN04487893_1204"/>
<dbReference type="GO" id="GO:0015031">
    <property type="term" value="P:protein transport"/>
    <property type="evidence" value="ECO:0007669"/>
    <property type="project" value="UniProtKB-KW"/>
</dbReference>
<evidence type="ECO:0000256" key="4">
    <source>
        <dbReference type="ARBA" id="ARBA00022692"/>
    </source>
</evidence>
<evidence type="ECO:0000256" key="7">
    <source>
        <dbReference type="RuleBase" id="RU003879"/>
    </source>
</evidence>
<keyword evidence="6" id="KW-0472">Membrane</keyword>
<dbReference type="EMBL" id="FORU01000020">
    <property type="protein sequence ID" value="SFJ86627.1"/>
    <property type="molecule type" value="Genomic_DNA"/>
</dbReference>
<evidence type="ECO:0000256" key="5">
    <source>
        <dbReference type="ARBA" id="ARBA00022989"/>
    </source>
</evidence>
<name>A0A1I3UXH6_9FLAO</name>
<keyword evidence="5" id="KW-1133">Transmembrane helix</keyword>
<evidence type="ECO:0000256" key="3">
    <source>
        <dbReference type="ARBA" id="ARBA00022475"/>
    </source>
</evidence>
<keyword evidence="7" id="KW-0813">Transport</keyword>
<comment type="subcellular location">
    <subcellularLocation>
        <location evidence="1">Cell membrane</location>
        <topology evidence="1">Single-pass membrane protein</topology>
    </subcellularLocation>
    <subcellularLocation>
        <location evidence="7">Cell membrane</location>
        <topology evidence="7">Single-pass type II membrane protein</topology>
    </subcellularLocation>
</comment>
<protein>
    <submittedName>
        <fullName evidence="8">Outer membrane transport energization protein ExbD</fullName>
    </submittedName>
</protein>
<evidence type="ECO:0000313" key="9">
    <source>
        <dbReference type="Proteomes" id="UP000243887"/>
    </source>
</evidence>
<dbReference type="InterPro" id="IPR003400">
    <property type="entry name" value="ExbD"/>
</dbReference>
<reference evidence="9" key="1">
    <citation type="submission" date="2016-10" db="EMBL/GenBank/DDBJ databases">
        <authorList>
            <person name="Varghese N."/>
            <person name="Submissions S."/>
        </authorList>
    </citation>
    <scope>NUCLEOTIDE SEQUENCE [LARGE SCALE GENOMIC DNA]</scope>
    <source>
        <strain evidence="9">DSM 26542</strain>
    </source>
</reference>
<keyword evidence="4 7" id="KW-0812">Transmembrane</keyword>
<keyword evidence="3" id="KW-1003">Cell membrane</keyword>